<keyword evidence="3" id="KW-0808">Transferase</keyword>
<dbReference type="Pfam" id="PF26314">
    <property type="entry name" value="MptA_B_family"/>
    <property type="match status" value="1"/>
</dbReference>
<feature type="transmembrane region" description="Helical" evidence="8">
    <location>
        <begin position="393"/>
        <end position="414"/>
    </location>
</feature>
<dbReference type="AlphaFoldDB" id="A0A3G6J9P9"/>
<evidence type="ECO:0008006" key="11">
    <source>
        <dbReference type="Google" id="ProtNLM"/>
    </source>
</evidence>
<feature type="transmembrane region" description="Helical" evidence="8">
    <location>
        <begin position="544"/>
        <end position="568"/>
    </location>
</feature>
<feature type="transmembrane region" description="Helical" evidence="8">
    <location>
        <begin position="453"/>
        <end position="474"/>
    </location>
</feature>
<evidence type="ECO:0000256" key="2">
    <source>
        <dbReference type="ARBA" id="ARBA00022676"/>
    </source>
</evidence>
<dbReference type="NCBIfam" id="NF038066">
    <property type="entry name" value="MptB"/>
    <property type="match status" value="1"/>
</dbReference>
<evidence type="ECO:0000256" key="4">
    <source>
        <dbReference type="ARBA" id="ARBA00022692"/>
    </source>
</evidence>
<organism evidence="9 10">
    <name type="scientific">Corynebacterium choanae</name>
    <dbReference type="NCBI Taxonomy" id="1862358"/>
    <lineage>
        <taxon>Bacteria</taxon>
        <taxon>Bacillati</taxon>
        <taxon>Actinomycetota</taxon>
        <taxon>Actinomycetes</taxon>
        <taxon>Mycobacteriales</taxon>
        <taxon>Corynebacteriaceae</taxon>
        <taxon>Corynebacterium</taxon>
    </lineage>
</organism>
<feature type="transmembrane region" description="Helical" evidence="8">
    <location>
        <begin position="486"/>
        <end position="508"/>
    </location>
</feature>
<sequence length="583" mass="60924">MKREPGESTTNREIAAVLEVLPHLGTAGTRSAHLHVDSRVTTALPSDLASRRRIRALRLLGTIGSLLIGCGALGAGALPVTSNPYRSYPFGSLAAAMLPTATAVVLTGVGLLVIAWALLAPWCGARILPSSPAAARMTTGEVVRTAIAWMTPIALTAPMFTQDIYSYLAQGKITAIGLDPYSGGPVDLLGVADSFARSVPYIWSHSPSPYGPVALGIAAAIYQLTGTHTLLAVLAHRAISVAGWALAGWAIAHLAKRCGVVVPAALWLAILNPLTLLHLIGGIHNESYQMGLALAGVEISLRGISRIQGVFGPAAYRRGWLLFIGGGILIVAAGLVKVTGFVPLGFTGMALARSLARRRSTVPTTAAAASSDPTSPTLRHHWLAVLQAVTTQLAVLVGGIACFTILTGIPLGWITGQGGAATVRSWLSLTTAIGVIAGWVGQLAGLGDHTDPALTVTRTVGLLIAGCFVVRMLYATFRGAIHPVGAWGVSMIVVVILFPVVHPWYVLWALLPLAAWANRPAFVGTAALYCAIVSLIVLPRGLSLPIGVVAASYLTATIAWLVITACYWQVCRLPRRNALHLNA</sequence>
<keyword evidence="5 8" id="KW-1133">Transmembrane helix</keyword>
<dbReference type="OrthoDB" id="5242303at2"/>
<feature type="transmembrane region" description="Helical" evidence="8">
    <location>
        <begin position="320"/>
        <end position="351"/>
    </location>
</feature>
<dbReference type="GO" id="GO:0016020">
    <property type="term" value="C:membrane"/>
    <property type="evidence" value="ECO:0007669"/>
    <property type="project" value="UniProtKB-SubCell"/>
</dbReference>
<feature type="transmembrane region" description="Helical" evidence="8">
    <location>
        <begin position="264"/>
        <end position="284"/>
    </location>
</feature>
<accession>A0A3G6J9P9</accession>
<keyword evidence="10" id="KW-1185">Reference proteome</keyword>
<keyword evidence="2" id="KW-0328">Glycosyltransferase</keyword>
<dbReference type="InterPro" id="IPR049829">
    <property type="entry name" value="MptA/B-like"/>
</dbReference>
<evidence type="ECO:0000256" key="3">
    <source>
        <dbReference type="ARBA" id="ARBA00022679"/>
    </source>
</evidence>
<protein>
    <recommendedName>
        <fullName evidence="11">Alpha 1,6 mannopyranosyltransferase</fullName>
    </recommendedName>
</protein>
<feature type="transmembrane region" description="Helical" evidence="8">
    <location>
        <begin position="230"/>
        <end position="252"/>
    </location>
</feature>
<feature type="transmembrane region" description="Helical" evidence="8">
    <location>
        <begin position="59"/>
        <end position="81"/>
    </location>
</feature>
<feature type="transmembrane region" description="Helical" evidence="8">
    <location>
        <begin position="207"/>
        <end position="224"/>
    </location>
</feature>
<dbReference type="EMBL" id="CP033896">
    <property type="protein sequence ID" value="AZA13618.1"/>
    <property type="molecule type" value="Genomic_DNA"/>
</dbReference>
<keyword evidence="6 8" id="KW-0472">Membrane</keyword>
<keyword evidence="4 8" id="KW-0812">Transmembrane</keyword>
<evidence type="ECO:0000256" key="5">
    <source>
        <dbReference type="ARBA" id="ARBA00022989"/>
    </source>
</evidence>
<name>A0A3G6J9P9_9CORY</name>
<evidence type="ECO:0000256" key="8">
    <source>
        <dbReference type="SAM" id="Phobius"/>
    </source>
</evidence>
<feature type="transmembrane region" description="Helical" evidence="8">
    <location>
        <begin position="520"/>
        <end position="538"/>
    </location>
</feature>
<comment type="subcellular location">
    <subcellularLocation>
        <location evidence="1">Membrane</location>
        <topology evidence="1">Multi-pass membrane protein</topology>
    </subcellularLocation>
</comment>
<reference evidence="9 10" key="1">
    <citation type="submission" date="2018-11" db="EMBL/GenBank/DDBJ databases">
        <authorList>
            <person name="Kleinhagauer T."/>
            <person name="Glaeser S.P."/>
            <person name="Spergser J."/>
            <person name="Ruckert C."/>
            <person name="Kaempfer P."/>
            <person name="Busse H.-J."/>
        </authorList>
    </citation>
    <scope>NUCLEOTIDE SEQUENCE [LARGE SCALE GENOMIC DNA]</scope>
    <source>
        <strain evidence="9 10">200CH</strain>
    </source>
</reference>
<dbReference type="KEGG" id="ccho:CCHOA_06095"/>
<proteinExistence type="inferred from homology"/>
<evidence type="ECO:0000313" key="9">
    <source>
        <dbReference type="EMBL" id="AZA13618.1"/>
    </source>
</evidence>
<feature type="transmembrane region" description="Helical" evidence="8">
    <location>
        <begin position="426"/>
        <end position="446"/>
    </location>
</feature>
<evidence type="ECO:0000256" key="6">
    <source>
        <dbReference type="ARBA" id="ARBA00023136"/>
    </source>
</evidence>
<evidence type="ECO:0000256" key="1">
    <source>
        <dbReference type="ARBA" id="ARBA00004141"/>
    </source>
</evidence>
<dbReference type="Proteomes" id="UP000269019">
    <property type="component" value="Chromosome"/>
</dbReference>
<comment type="similarity">
    <text evidence="7">Belongs to the MptA/B family.</text>
</comment>
<evidence type="ECO:0000313" key="10">
    <source>
        <dbReference type="Proteomes" id="UP000269019"/>
    </source>
</evidence>
<evidence type="ECO:0000256" key="7">
    <source>
        <dbReference type="ARBA" id="ARBA00043987"/>
    </source>
</evidence>
<feature type="transmembrane region" description="Helical" evidence="8">
    <location>
        <begin position="93"/>
        <end position="119"/>
    </location>
</feature>
<dbReference type="GO" id="GO:0016757">
    <property type="term" value="F:glycosyltransferase activity"/>
    <property type="evidence" value="ECO:0007669"/>
    <property type="project" value="UniProtKB-KW"/>
</dbReference>
<dbReference type="RefSeq" id="WP_123927938.1">
    <property type="nucleotide sequence ID" value="NZ_CP033896.1"/>
</dbReference>
<gene>
    <name evidence="9" type="ORF">CCHOA_06095</name>
</gene>